<evidence type="ECO:0000313" key="8">
    <source>
        <dbReference type="Proteomes" id="UP000029055"/>
    </source>
</evidence>
<protein>
    <submittedName>
        <fullName evidence="7">Cobalt ABC transporter permease CbiQ</fullName>
    </submittedName>
</protein>
<keyword evidence="8" id="KW-1185">Reference proteome</keyword>
<evidence type="ECO:0000256" key="3">
    <source>
        <dbReference type="ARBA" id="ARBA00022692"/>
    </source>
</evidence>
<dbReference type="GO" id="GO:0005886">
    <property type="term" value="C:plasma membrane"/>
    <property type="evidence" value="ECO:0007669"/>
    <property type="project" value="UniProtKB-ARBA"/>
</dbReference>
<dbReference type="InterPro" id="IPR003339">
    <property type="entry name" value="ABC/ECF_trnsptr_transmembrane"/>
</dbReference>
<sequence>MNSSPSLGIPTNETVTLPAWLCESECYTPPNDRSSFIQRNLGHMGQVLSRVGAGAPISQSPVDRALRTVSPAVRIVGIVAVIIAVNITRNMMFSYAMLAAALVLLAARPAWLMRSILMPAPAICAFSLAISLPGVFVGQYNTPARLAVKAFVAASFVIAFGWTVPWNRLIAGLRGIGCPDSLIYICDVTMQFIDILGRSMMRLLDALQLRSVGRDSRKLMSAGHVLGTLFVHAHAQARRMAEAMACRGFDGSYRIQRERLLTWANGAYSAVIVAMAALAMYLG</sequence>
<feature type="transmembrane region" description="Helical" evidence="6">
    <location>
        <begin position="93"/>
        <end position="111"/>
    </location>
</feature>
<evidence type="ECO:0000256" key="2">
    <source>
        <dbReference type="ARBA" id="ARBA00022475"/>
    </source>
</evidence>
<dbReference type="AlphaFoldDB" id="A0A087E5C2"/>
<keyword evidence="5 6" id="KW-0472">Membrane</keyword>
<dbReference type="EMBL" id="JGZR01000007">
    <property type="protein sequence ID" value="KFJ02973.1"/>
    <property type="molecule type" value="Genomic_DNA"/>
</dbReference>
<dbReference type="CDD" id="cd16914">
    <property type="entry name" value="EcfT"/>
    <property type="match status" value="1"/>
</dbReference>
<keyword evidence="2" id="KW-1003">Cell membrane</keyword>
<dbReference type="InterPro" id="IPR051611">
    <property type="entry name" value="ECF_transporter_component"/>
</dbReference>
<dbReference type="RefSeq" id="WP_024462943.1">
    <property type="nucleotide sequence ID" value="NZ_CP062939.1"/>
</dbReference>
<dbReference type="Proteomes" id="UP000029055">
    <property type="component" value="Unassembled WGS sequence"/>
</dbReference>
<feature type="transmembrane region" description="Helical" evidence="6">
    <location>
        <begin position="260"/>
        <end position="282"/>
    </location>
</feature>
<organism evidence="7 8">
    <name type="scientific">Bifidobacterium subtile</name>
    <dbReference type="NCBI Taxonomy" id="77635"/>
    <lineage>
        <taxon>Bacteria</taxon>
        <taxon>Bacillati</taxon>
        <taxon>Actinomycetota</taxon>
        <taxon>Actinomycetes</taxon>
        <taxon>Bifidobacteriales</taxon>
        <taxon>Bifidobacteriaceae</taxon>
        <taxon>Bifidobacterium</taxon>
    </lineage>
</organism>
<comment type="caution">
    <text evidence="7">The sequence shown here is derived from an EMBL/GenBank/DDBJ whole genome shotgun (WGS) entry which is preliminary data.</text>
</comment>
<dbReference type="OrthoDB" id="8585740at2"/>
<proteinExistence type="predicted"/>
<keyword evidence="3 6" id="KW-0812">Transmembrane</keyword>
<evidence type="ECO:0000313" key="7">
    <source>
        <dbReference type="EMBL" id="KFJ02973.1"/>
    </source>
</evidence>
<dbReference type="STRING" id="77635.BISU_0899"/>
<dbReference type="Pfam" id="PF02361">
    <property type="entry name" value="CbiQ"/>
    <property type="match status" value="1"/>
</dbReference>
<evidence type="ECO:0000256" key="6">
    <source>
        <dbReference type="SAM" id="Phobius"/>
    </source>
</evidence>
<keyword evidence="4 6" id="KW-1133">Transmembrane helix</keyword>
<feature type="transmembrane region" description="Helical" evidence="6">
    <location>
        <begin position="68"/>
        <end position="87"/>
    </location>
</feature>
<dbReference type="PANTHER" id="PTHR34857:SF2">
    <property type="entry name" value="SLL0384 PROTEIN"/>
    <property type="match status" value="1"/>
</dbReference>
<gene>
    <name evidence="7" type="ORF">BISU_0899</name>
</gene>
<evidence type="ECO:0000256" key="5">
    <source>
        <dbReference type="ARBA" id="ARBA00023136"/>
    </source>
</evidence>
<evidence type="ECO:0000256" key="1">
    <source>
        <dbReference type="ARBA" id="ARBA00004141"/>
    </source>
</evidence>
<dbReference type="PANTHER" id="PTHR34857">
    <property type="entry name" value="SLL0384 PROTEIN"/>
    <property type="match status" value="1"/>
</dbReference>
<accession>A0A087E5C2</accession>
<reference evidence="7 8" key="1">
    <citation type="submission" date="2014-03" db="EMBL/GenBank/DDBJ databases">
        <title>Genomics of Bifidobacteria.</title>
        <authorList>
            <person name="Ventura M."/>
            <person name="Milani C."/>
            <person name="Lugli G.A."/>
        </authorList>
    </citation>
    <scope>NUCLEOTIDE SEQUENCE [LARGE SCALE GENOMIC DNA]</scope>
    <source>
        <strain evidence="7 8">LMG 11597</strain>
    </source>
</reference>
<evidence type="ECO:0000256" key="4">
    <source>
        <dbReference type="ARBA" id="ARBA00022989"/>
    </source>
</evidence>
<dbReference type="eggNOG" id="COG0619">
    <property type="taxonomic scope" value="Bacteria"/>
</dbReference>
<comment type="subcellular location">
    <subcellularLocation>
        <location evidence="1">Membrane</location>
        <topology evidence="1">Multi-pass membrane protein</topology>
    </subcellularLocation>
</comment>
<name>A0A087E5C2_9BIFI</name>
<feature type="transmembrane region" description="Helical" evidence="6">
    <location>
        <begin position="123"/>
        <end position="140"/>
    </location>
</feature>